<dbReference type="InterPro" id="IPR044974">
    <property type="entry name" value="Disease_R_plants"/>
</dbReference>
<feature type="domain" description="NB-ARC" evidence="3">
    <location>
        <begin position="137"/>
        <end position="290"/>
    </location>
</feature>
<proteinExistence type="predicted"/>
<evidence type="ECO:0008006" key="8">
    <source>
        <dbReference type="Google" id="ProtNLM"/>
    </source>
</evidence>
<sequence>MWDHLDSRTSHDDGADDDLALERKVAYDVEDCLDLLGGGGGEPSSSRRLVKWLFLRDAHKLRTLQQRYSMSAKEVQELKQRVVVLRERRRERCSAAVDDDYSQAQQHSAMLVDPGGDVVGLDGPIEEVGNMVMDAGEKAELQIVSIVGMAGSGKTTLAKEVYRRLKEQNYFTCCAFASVLPDLSKTFMDMLLGLKFTSVHHVDDDTHGGELIEMIRETLSKERYLIVVDDLWGRGQWKEIRCCFPENSLGSRVIITARNLALAKECSGSIYNIPLLSEINSRKLILNRAFGTRNGRPPKGWEDFLAQIVGRCGGLPLALVTLVSMLTEQSSMDEWERLIGSIWLSTSHPYAEMMKQKLNLSYSDLPSRQHKKCLLYLSIFPENYKVDIRRLVRLWIAERFIPEGFVPIIISEETAIRMYLTDLIARDMVQPLHQKHYEEFPRYCRVHPVIHDFIVWKSVEQKFIIMMNVQNQEYSPNSYGAVRRLSLRSNINRDEAVAQNDSTDLSRVRSITVFGQGIATPHLTRLKMVRVLDLEDCDSPVCLDGLSKLIYLRYLNLRDTAVSELPMTIGELRCLETLDARSTKVKVLPPSIVHLNHTLKTLQVGSEGTTNLVETGTMMPDDIQHCQRIEKLGIIDLRKHHASFVKSLGGLNCLRVLEITWSFQQSTERAYREALVSSIENWSQLKSLAIHCELGCSMEFLHSLRNPPQGLMKFKVTLGRFAIIPQWINGLQFLSFMQITVCKLGSDDLSILRKLAKLKCLIIALEFIPRAAIVIENDGFNELTRFCVDCPVPCLNFSTGPMPMLTYLELKFCSGPASQDSVPSGISKLQSLTELVLCYNEKWCANSSSVKMTVEAVNKEVAKHHNPINLIINGTTVNVNGVREKEEATEIYNEAKCEGEAKYDVKVVGERTRRITSEIEEIEDDTESSP</sequence>
<name>A0A835KSJ0_9POAL</name>
<dbReference type="Proteomes" id="UP000636709">
    <property type="component" value="Unassembled WGS sequence"/>
</dbReference>
<dbReference type="OrthoDB" id="689447at2759"/>
<keyword evidence="7" id="KW-1185">Reference proteome</keyword>
<dbReference type="InterPro" id="IPR058922">
    <property type="entry name" value="WHD_DRP"/>
</dbReference>
<comment type="caution">
    <text evidence="6">The sequence shown here is derived from an EMBL/GenBank/DDBJ whole genome shotgun (WGS) entry which is preliminary data.</text>
</comment>
<dbReference type="InterPro" id="IPR027417">
    <property type="entry name" value="P-loop_NTPase"/>
</dbReference>
<dbReference type="GO" id="GO:0098542">
    <property type="term" value="P:defense response to other organism"/>
    <property type="evidence" value="ECO:0007669"/>
    <property type="project" value="TreeGrafter"/>
</dbReference>
<dbReference type="InterPro" id="IPR055414">
    <property type="entry name" value="LRR_R13L4/SHOC2-like"/>
</dbReference>
<evidence type="ECO:0000259" key="5">
    <source>
        <dbReference type="Pfam" id="PF23598"/>
    </source>
</evidence>
<dbReference type="PANTHER" id="PTHR23155:SF1235">
    <property type="entry name" value="OS01G0335700 PROTEIN"/>
    <property type="match status" value="1"/>
</dbReference>
<dbReference type="InterPro" id="IPR002182">
    <property type="entry name" value="NB-ARC"/>
</dbReference>
<dbReference type="SUPFAM" id="SSF52058">
    <property type="entry name" value="L domain-like"/>
    <property type="match status" value="1"/>
</dbReference>
<evidence type="ECO:0000259" key="3">
    <source>
        <dbReference type="Pfam" id="PF00931"/>
    </source>
</evidence>
<dbReference type="AlphaFoldDB" id="A0A835KSJ0"/>
<dbReference type="SUPFAM" id="SSF52540">
    <property type="entry name" value="P-loop containing nucleoside triphosphate hydrolases"/>
    <property type="match status" value="1"/>
</dbReference>
<evidence type="ECO:0000259" key="4">
    <source>
        <dbReference type="Pfam" id="PF23559"/>
    </source>
</evidence>
<dbReference type="Gene3D" id="1.10.10.10">
    <property type="entry name" value="Winged helix-like DNA-binding domain superfamily/Winged helix DNA-binding domain"/>
    <property type="match status" value="1"/>
</dbReference>
<dbReference type="Pfam" id="PF23559">
    <property type="entry name" value="WHD_DRP"/>
    <property type="match status" value="1"/>
</dbReference>
<evidence type="ECO:0000256" key="1">
    <source>
        <dbReference type="ARBA" id="ARBA00022737"/>
    </source>
</evidence>
<dbReference type="Gene3D" id="3.40.50.300">
    <property type="entry name" value="P-loop containing nucleotide triphosphate hydrolases"/>
    <property type="match status" value="1"/>
</dbReference>
<dbReference type="PANTHER" id="PTHR23155">
    <property type="entry name" value="DISEASE RESISTANCE PROTEIN RP"/>
    <property type="match status" value="1"/>
</dbReference>
<dbReference type="GO" id="GO:0043531">
    <property type="term" value="F:ADP binding"/>
    <property type="evidence" value="ECO:0007669"/>
    <property type="project" value="InterPro"/>
</dbReference>
<dbReference type="PRINTS" id="PR00364">
    <property type="entry name" value="DISEASERSIST"/>
</dbReference>
<reference evidence="6" key="1">
    <citation type="submission" date="2020-07" db="EMBL/GenBank/DDBJ databases">
        <title>Genome sequence and genetic diversity analysis of an under-domesticated orphan crop, white fonio (Digitaria exilis).</title>
        <authorList>
            <person name="Bennetzen J.L."/>
            <person name="Chen S."/>
            <person name="Ma X."/>
            <person name="Wang X."/>
            <person name="Yssel A.E.J."/>
            <person name="Chaluvadi S.R."/>
            <person name="Johnson M."/>
            <person name="Gangashetty P."/>
            <person name="Hamidou F."/>
            <person name="Sanogo M.D."/>
            <person name="Zwaenepoel A."/>
            <person name="Wallace J."/>
            <person name="Van De Peer Y."/>
            <person name="Van Deynze A."/>
        </authorList>
    </citation>
    <scope>NUCLEOTIDE SEQUENCE</scope>
    <source>
        <tissue evidence="6">Leaves</tissue>
    </source>
</reference>
<dbReference type="Gene3D" id="1.10.8.430">
    <property type="entry name" value="Helical domain of apoptotic protease-activating factors"/>
    <property type="match status" value="1"/>
</dbReference>
<feature type="domain" description="Disease resistance R13L4/SHOC-2-like LRR" evidence="5">
    <location>
        <begin position="508"/>
        <end position="866"/>
    </location>
</feature>
<dbReference type="InterPro" id="IPR042197">
    <property type="entry name" value="Apaf_helical"/>
</dbReference>
<dbReference type="InterPro" id="IPR032675">
    <property type="entry name" value="LRR_dom_sf"/>
</dbReference>
<organism evidence="6 7">
    <name type="scientific">Digitaria exilis</name>
    <dbReference type="NCBI Taxonomy" id="1010633"/>
    <lineage>
        <taxon>Eukaryota</taxon>
        <taxon>Viridiplantae</taxon>
        <taxon>Streptophyta</taxon>
        <taxon>Embryophyta</taxon>
        <taxon>Tracheophyta</taxon>
        <taxon>Spermatophyta</taxon>
        <taxon>Magnoliopsida</taxon>
        <taxon>Liliopsida</taxon>
        <taxon>Poales</taxon>
        <taxon>Poaceae</taxon>
        <taxon>PACMAD clade</taxon>
        <taxon>Panicoideae</taxon>
        <taxon>Panicodae</taxon>
        <taxon>Paniceae</taxon>
        <taxon>Anthephorinae</taxon>
        <taxon>Digitaria</taxon>
    </lineage>
</organism>
<protein>
    <recommendedName>
        <fullName evidence="8">NB-ARC domain-containing protein</fullName>
    </recommendedName>
</protein>
<dbReference type="Pfam" id="PF23598">
    <property type="entry name" value="LRR_14"/>
    <property type="match status" value="1"/>
</dbReference>
<feature type="domain" description="Disease resistance protein winged helix" evidence="4">
    <location>
        <begin position="379"/>
        <end position="454"/>
    </location>
</feature>
<keyword evidence="1" id="KW-0677">Repeat</keyword>
<dbReference type="Gene3D" id="3.80.10.10">
    <property type="entry name" value="Ribonuclease Inhibitor"/>
    <property type="match status" value="1"/>
</dbReference>
<keyword evidence="2" id="KW-0611">Plant defense</keyword>
<dbReference type="Pfam" id="PF00931">
    <property type="entry name" value="NB-ARC"/>
    <property type="match status" value="1"/>
</dbReference>
<gene>
    <name evidence="6" type="ORF">HU200_005914</name>
</gene>
<accession>A0A835KSJ0</accession>
<dbReference type="InterPro" id="IPR036388">
    <property type="entry name" value="WH-like_DNA-bd_sf"/>
</dbReference>
<evidence type="ECO:0000313" key="6">
    <source>
        <dbReference type="EMBL" id="KAF8772322.1"/>
    </source>
</evidence>
<evidence type="ECO:0000313" key="7">
    <source>
        <dbReference type="Proteomes" id="UP000636709"/>
    </source>
</evidence>
<dbReference type="EMBL" id="JACEFO010000414">
    <property type="protein sequence ID" value="KAF8772322.1"/>
    <property type="molecule type" value="Genomic_DNA"/>
</dbReference>
<evidence type="ECO:0000256" key="2">
    <source>
        <dbReference type="ARBA" id="ARBA00022821"/>
    </source>
</evidence>